<name>A0A1H6B834_9BACT</name>
<evidence type="ECO:0000313" key="2">
    <source>
        <dbReference type="Proteomes" id="UP000236728"/>
    </source>
</evidence>
<dbReference type="EMBL" id="FNVA01000006">
    <property type="protein sequence ID" value="SEG56367.1"/>
    <property type="molecule type" value="Genomic_DNA"/>
</dbReference>
<accession>A0A1H6B834</accession>
<gene>
    <name evidence="1" type="ORF">SAMN05421819_3565</name>
</gene>
<organism evidence="1 2">
    <name type="scientific">Bryocella elongata</name>
    <dbReference type="NCBI Taxonomy" id="863522"/>
    <lineage>
        <taxon>Bacteria</taxon>
        <taxon>Pseudomonadati</taxon>
        <taxon>Acidobacteriota</taxon>
        <taxon>Terriglobia</taxon>
        <taxon>Terriglobales</taxon>
        <taxon>Acidobacteriaceae</taxon>
        <taxon>Bryocella</taxon>
    </lineage>
</organism>
<dbReference type="Proteomes" id="UP000236728">
    <property type="component" value="Unassembled WGS sequence"/>
</dbReference>
<evidence type="ECO:0000313" key="1">
    <source>
        <dbReference type="EMBL" id="SEG56367.1"/>
    </source>
</evidence>
<sequence>MTNEFDPEPAWEALLELLQVKCGAMFTTMSRRHTKPPVLDETLQPALFVVEARYMFRQPKIGLQKVTAVGFLILYFQCPDPLDQKIGQETSFGGTVLSGMLKAITSALSPDSVSSNKLTLGGLVDNCWIDGDADVDPGIETSQGAAIVPIRMVFP</sequence>
<reference evidence="1 2" key="1">
    <citation type="submission" date="2016-10" db="EMBL/GenBank/DDBJ databases">
        <authorList>
            <person name="de Groot N.N."/>
        </authorList>
    </citation>
    <scope>NUCLEOTIDE SEQUENCE [LARGE SCALE GENOMIC DNA]</scope>
    <source>
        <strain evidence="1 2">DSM 22489</strain>
    </source>
</reference>
<proteinExistence type="predicted"/>
<dbReference type="OrthoDB" id="6687756at2"/>
<dbReference type="RefSeq" id="WP_103934414.1">
    <property type="nucleotide sequence ID" value="NZ_FNVA01000006.1"/>
</dbReference>
<protein>
    <submittedName>
        <fullName evidence="1">Uncharacterized protein</fullName>
    </submittedName>
</protein>
<dbReference type="AlphaFoldDB" id="A0A1H6B834"/>
<keyword evidence="2" id="KW-1185">Reference proteome</keyword>